<dbReference type="Proteomes" id="UP000245535">
    <property type="component" value="Unassembled WGS sequence"/>
</dbReference>
<dbReference type="AlphaFoldDB" id="A0A315ZB76"/>
<dbReference type="RefSeq" id="WP_109616746.1">
    <property type="nucleotide sequence ID" value="NZ_QGDO01000002.1"/>
</dbReference>
<dbReference type="Pfam" id="PF20434">
    <property type="entry name" value="BD-FAE"/>
    <property type="match status" value="1"/>
</dbReference>
<keyword evidence="2" id="KW-1133">Transmembrane helix</keyword>
<comment type="caution">
    <text evidence="4">The sequence shown here is derived from an EMBL/GenBank/DDBJ whole genome shotgun (WGS) entry which is preliminary data.</text>
</comment>
<evidence type="ECO:0000313" key="4">
    <source>
        <dbReference type="EMBL" id="PWJ42610.1"/>
    </source>
</evidence>
<keyword evidence="2" id="KW-0472">Membrane</keyword>
<dbReference type="InterPro" id="IPR050300">
    <property type="entry name" value="GDXG_lipolytic_enzyme"/>
</dbReference>
<keyword evidence="1" id="KW-0378">Hydrolase</keyword>
<dbReference type="Gene3D" id="3.40.50.1820">
    <property type="entry name" value="alpha/beta hydrolase"/>
    <property type="match status" value="1"/>
</dbReference>
<organism evidence="4 5">
    <name type="scientific">Sediminitomix flava</name>
    <dbReference type="NCBI Taxonomy" id="379075"/>
    <lineage>
        <taxon>Bacteria</taxon>
        <taxon>Pseudomonadati</taxon>
        <taxon>Bacteroidota</taxon>
        <taxon>Cytophagia</taxon>
        <taxon>Cytophagales</taxon>
        <taxon>Flammeovirgaceae</taxon>
        <taxon>Sediminitomix</taxon>
    </lineage>
</organism>
<protein>
    <submittedName>
        <fullName evidence="4">Acetyl esterase/lipase</fullName>
    </submittedName>
</protein>
<dbReference type="InterPro" id="IPR029058">
    <property type="entry name" value="AB_hydrolase_fold"/>
</dbReference>
<name>A0A315ZB76_SEDFL</name>
<dbReference type="EMBL" id="QGDO01000002">
    <property type="protein sequence ID" value="PWJ42610.1"/>
    <property type="molecule type" value="Genomic_DNA"/>
</dbReference>
<evidence type="ECO:0000256" key="2">
    <source>
        <dbReference type="SAM" id="Phobius"/>
    </source>
</evidence>
<dbReference type="GO" id="GO:0016787">
    <property type="term" value="F:hydrolase activity"/>
    <property type="evidence" value="ECO:0007669"/>
    <property type="project" value="UniProtKB-KW"/>
</dbReference>
<keyword evidence="5" id="KW-1185">Reference proteome</keyword>
<keyword evidence="2" id="KW-0812">Transmembrane</keyword>
<accession>A0A315ZB76</accession>
<dbReference type="SUPFAM" id="SSF53474">
    <property type="entry name" value="alpha/beta-Hydrolases"/>
    <property type="match status" value="1"/>
</dbReference>
<evidence type="ECO:0000259" key="3">
    <source>
        <dbReference type="Pfam" id="PF20434"/>
    </source>
</evidence>
<dbReference type="InterPro" id="IPR049492">
    <property type="entry name" value="BD-FAE-like_dom"/>
</dbReference>
<sequence>MRAAKLFFKKTFILLFILTISFTLGLFYFFKSKDAPILKGEVIHHIKYKKDLTLDLYLPTNKVYSKSPVILFIHGGAWMVGRKETINLNRFHGAINKLRDKGYAVVSPEYTLAQNGHSPFPNCINDGIDALQWIKNNAENYTFDLNNIGVFGESAGAQIAMMTALAQGKGFHDTKLKAQYIVDIYGPNNLDALYHMPLVDSAYKMLESVPASFRSNFDITKHLFGFDPKVDPEKTKLFMEKYSPIRYTDENCPPVLIIHGKNDQVVPVSQSLDFQHLLDSIGIQNEIHLLDSVDHTFRGITETQRSEVQDWVIDFIERNYQK</sequence>
<proteinExistence type="predicted"/>
<evidence type="ECO:0000256" key="1">
    <source>
        <dbReference type="ARBA" id="ARBA00022801"/>
    </source>
</evidence>
<evidence type="ECO:0000313" key="5">
    <source>
        <dbReference type="Proteomes" id="UP000245535"/>
    </source>
</evidence>
<feature type="domain" description="BD-FAE-like" evidence="3">
    <location>
        <begin position="54"/>
        <end position="277"/>
    </location>
</feature>
<reference evidence="4 5" key="1">
    <citation type="submission" date="2018-03" db="EMBL/GenBank/DDBJ databases">
        <title>Genomic Encyclopedia of Archaeal and Bacterial Type Strains, Phase II (KMG-II): from individual species to whole genera.</title>
        <authorList>
            <person name="Goeker M."/>
        </authorList>
    </citation>
    <scope>NUCLEOTIDE SEQUENCE [LARGE SCALE GENOMIC DNA]</scope>
    <source>
        <strain evidence="4 5">DSM 28229</strain>
    </source>
</reference>
<feature type="transmembrane region" description="Helical" evidence="2">
    <location>
        <begin position="12"/>
        <end position="30"/>
    </location>
</feature>
<gene>
    <name evidence="4" type="ORF">BC781_102154</name>
</gene>
<dbReference type="PANTHER" id="PTHR48081">
    <property type="entry name" value="AB HYDROLASE SUPERFAMILY PROTEIN C4A8.06C"/>
    <property type="match status" value="1"/>
</dbReference>
<dbReference type="OrthoDB" id="9777975at2"/>